<feature type="transmembrane region" description="Helical" evidence="6">
    <location>
        <begin position="12"/>
        <end position="32"/>
    </location>
</feature>
<dbReference type="Pfam" id="PF01593">
    <property type="entry name" value="Amino_oxidase"/>
    <property type="match status" value="1"/>
</dbReference>
<dbReference type="PANTHER" id="PTHR46091">
    <property type="entry name" value="BLR7054 PROTEIN"/>
    <property type="match status" value="1"/>
</dbReference>
<keyword evidence="9" id="KW-1185">Reference proteome</keyword>
<protein>
    <recommendedName>
        <fullName evidence="7">Amine oxidase domain-containing protein</fullName>
    </recommendedName>
</protein>
<evidence type="ECO:0000256" key="3">
    <source>
        <dbReference type="ARBA" id="ARBA00022827"/>
    </source>
</evidence>
<accession>A0ABY6HL63</accession>
<keyword evidence="6" id="KW-0472">Membrane</keyword>
<dbReference type="Gene3D" id="3.50.50.60">
    <property type="entry name" value="FAD/NAD(P)-binding domain"/>
    <property type="match status" value="2"/>
</dbReference>
<gene>
    <name evidence="8" type="ORF">NEF87_000528</name>
</gene>
<evidence type="ECO:0000256" key="4">
    <source>
        <dbReference type="ARBA" id="ARBA00022857"/>
    </source>
</evidence>
<dbReference type="PANTHER" id="PTHR46091:SF3">
    <property type="entry name" value="AMINE OXIDASE DOMAIN-CONTAINING PROTEIN"/>
    <property type="match status" value="1"/>
</dbReference>
<evidence type="ECO:0000256" key="1">
    <source>
        <dbReference type="ARBA" id="ARBA00022630"/>
    </source>
</evidence>
<dbReference type="SUPFAM" id="SSF51905">
    <property type="entry name" value="FAD/NAD(P)-binding domain"/>
    <property type="match status" value="1"/>
</dbReference>
<evidence type="ECO:0000313" key="8">
    <source>
        <dbReference type="EMBL" id="UYP44243.1"/>
    </source>
</evidence>
<dbReference type="InterPro" id="IPR052206">
    <property type="entry name" value="Retinol_saturase"/>
</dbReference>
<reference evidence="8" key="1">
    <citation type="submission" date="2022-09" db="EMBL/GenBank/DDBJ databases">
        <title>Actin cytoskeleton and complex cell architecture in an #Asgard archaeon.</title>
        <authorList>
            <person name="Ponce Toledo R.I."/>
            <person name="Schleper C."/>
            <person name="Rodrigues Oliveira T."/>
            <person name="Wollweber F."/>
            <person name="Xu J."/>
            <person name="Rittmann S."/>
            <person name="Klingl A."/>
            <person name="Pilhofer M."/>
        </authorList>
    </citation>
    <scope>NUCLEOTIDE SEQUENCE</scope>
    <source>
        <strain evidence="8">B-35</strain>
    </source>
</reference>
<keyword evidence="4" id="KW-0521">NADP</keyword>
<organism evidence="8 9">
    <name type="scientific">Candidatus Lokiarchaeum ossiferum</name>
    <dbReference type="NCBI Taxonomy" id="2951803"/>
    <lineage>
        <taxon>Archaea</taxon>
        <taxon>Promethearchaeati</taxon>
        <taxon>Promethearchaeota</taxon>
        <taxon>Promethearchaeia</taxon>
        <taxon>Promethearchaeales</taxon>
        <taxon>Promethearchaeaceae</taxon>
        <taxon>Candidatus Lokiarchaeum</taxon>
    </lineage>
</organism>
<proteinExistence type="predicted"/>
<keyword evidence="6" id="KW-1133">Transmembrane helix</keyword>
<dbReference type="EMBL" id="CP104013">
    <property type="protein sequence ID" value="UYP44243.1"/>
    <property type="molecule type" value="Genomic_DNA"/>
</dbReference>
<dbReference type="InterPro" id="IPR036188">
    <property type="entry name" value="FAD/NAD-bd_sf"/>
</dbReference>
<keyword evidence="2" id="KW-0732">Signal</keyword>
<keyword evidence="3" id="KW-0274">FAD</keyword>
<name>A0ABY6HL63_9ARCH</name>
<evidence type="ECO:0000259" key="7">
    <source>
        <dbReference type="Pfam" id="PF01593"/>
    </source>
</evidence>
<sequence>MEEITSQQLKNFDVIVIGAGLGGLGAAAHLALKNQKVLLLEKHNSPGGFATSFVRGRFEFEGALHELNDIGTEGNRGELYHFFKALNIVPEKVKFFQVPEIYSCKFYDGKQYTLPFGVPAYTNYLINEFPNHEKEIRKLIKVMENIYGGLKNLSKPGKIIFKYPWLIRVIGYTITEFLERFIHNQRLINVIIQLWCYFGATPSENNALLWVGGMMSYLTKGAAIPNLSSHNLSQAIADSICDLGGTIRYNALVNKIMMENGKTIGVELINGEKIYSDWVISNVNPVCTLQKMIPKDAIPKKYLKKVISPKLGTSIFTVYLGLNRTAEALGITSYETFVNTSDDIHAIAQNTGINSTQMIVATCYNLVNPEISPAGTCMIALSALHVGREWHNIPPNEYYQIKDKVSNDLITLFEEYLCPNVRESIEVCESASPLTYYRYSKSLDGVIYGSNSSVDNSPVFKLGNKTPIPGLYFSGAWTNEGGGYSTALNSGRLAAKLLLKQKGKQNRTFGGKKNV</sequence>
<evidence type="ECO:0000256" key="6">
    <source>
        <dbReference type="SAM" id="Phobius"/>
    </source>
</evidence>
<keyword evidence="1" id="KW-0285">Flavoprotein</keyword>
<feature type="domain" description="Amine oxidase" evidence="7">
    <location>
        <begin position="21"/>
        <end position="498"/>
    </location>
</feature>
<evidence type="ECO:0000256" key="2">
    <source>
        <dbReference type="ARBA" id="ARBA00022729"/>
    </source>
</evidence>
<dbReference type="Proteomes" id="UP001208689">
    <property type="component" value="Chromosome"/>
</dbReference>
<keyword evidence="6" id="KW-0812">Transmembrane</keyword>
<keyword evidence="5" id="KW-0520">NAD</keyword>
<evidence type="ECO:0000256" key="5">
    <source>
        <dbReference type="ARBA" id="ARBA00023027"/>
    </source>
</evidence>
<evidence type="ECO:0000313" key="9">
    <source>
        <dbReference type="Proteomes" id="UP001208689"/>
    </source>
</evidence>
<dbReference type="InterPro" id="IPR002937">
    <property type="entry name" value="Amino_oxidase"/>
</dbReference>